<evidence type="ECO:0000256" key="7">
    <source>
        <dbReference type="SAM" id="Phobius"/>
    </source>
</evidence>
<keyword evidence="5 7" id="KW-1133">Transmembrane helix</keyword>
<dbReference type="PANTHER" id="PTHR30086:SF20">
    <property type="entry name" value="ARGININE EXPORTER PROTEIN ARGO-RELATED"/>
    <property type="match status" value="1"/>
</dbReference>
<dbReference type="GO" id="GO:0015171">
    <property type="term" value="F:amino acid transmembrane transporter activity"/>
    <property type="evidence" value="ECO:0007669"/>
    <property type="project" value="TreeGrafter"/>
</dbReference>
<keyword evidence="6 7" id="KW-0472">Membrane</keyword>
<dbReference type="GeneID" id="69484692"/>
<evidence type="ECO:0000256" key="6">
    <source>
        <dbReference type="ARBA" id="ARBA00023136"/>
    </source>
</evidence>
<dbReference type="EMBL" id="JACLAG010000009">
    <property type="protein sequence ID" value="MBC2622654.1"/>
    <property type="molecule type" value="Genomic_DNA"/>
</dbReference>
<feature type="transmembrane region" description="Helical" evidence="7">
    <location>
        <begin position="192"/>
        <end position="212"/>
    </location>
</feature>
<dbReference type="InterPro" id="IPR001123">
    <property type="entry name" value="LeuE-type"/>
</dbReference>
<feature type="transmembrane region" description="Helical" evidence="7">
    <location>
        <begin position="39"/>
        <end position="70"/>
    </location>
</feature>
<evidence type="ECO:0000256" key="2">
    <source>
        <dbReference type="ARBA" id="ARBA00022475"/>
    </source>
</evidence>
<accession>A0A7X1EJM2</accession>
<evidence type="ECO:0000256" key="4">
    <source>
        <dbReference type="ARBA" id="ARBA00022970"/>
    </source>
</evidence>
<evidence type="ECO:0000256" key="5">
    <source>
        <dbReference type="ARBA" id="ARBA00022989"/>
    </source>
</evidence>
<name>A0A7X1EJM2_9ENTR</name>
<dbReference type="RefSeq" id="WP_121529819.1">
    <property type="nucleotide sequence ID" value="NZ_CP101066.1"/>
</dbReference>
<comment type="caution">
    <text evidence="8">The sequence shown here is derived from an EMBL/GenBank/DDBJ whole genome shotgun (WGS) entry which is preliminary data.</text>
</comment>
<evidence type="ECO:0000256" key="3">
    <source>
        <dbReference type="ARBA" id="ARBA00022692"/>
    </source>
</evidence>
<keyword evidence="2" id="KW-1003">Cell membrane</keyword>
<sequence length="219" mass="23533">MPSIETFMTFLLALTLLEISPGPDMMLTIARGVGQGRRIALLTVLGNVFVAGFVQVSFLVLGLVTVVHAWPVALDLLRWAGAAYLIWLGIKMIATSGTDTRLRKTAKISDWNAVKEGALNSLTNPKSLLFMFAFLPQFVDPTAGPVWLQLLVLGSIQKLAGIVSLGSVAMASGTFGNWLGKHPGFIKWQERFTGVVMIGLGIRMLFSGSGVVSKSAREA</sequence>
<dbReference type="PIRSF" id="PIRSF006324">
    <property type="entry name" value="LeuE"/>
    <property type="match status" value="1"/>
</dbReference>
<gene>
    <name evidence="8" type="ORF">H7I73_23740</name>
</gene>
<dbReference type="AlphaFoldDB" id="A0A7X1EJM2"/>
<protein>
    <submittedName>
        <fullName evidence="8">LysE family translocator</fullName>
    </submittedName>
</protein>
<dbReference type="Proteomes" id="UP000548504">
    <property type="component" value="Unassembled WGS sequence"/>
</dbReference>
<keyword evidence="4" id="KW-0813">Transport</keyword>
<dbReference type="Pfam" id="PF01810">
    <property type="entry name" value="LysE"/>
    <property type="match status" value="1"/>
</dbReference>
<proteinExistence type="predicted"/>
<feature type="transmembrane region" description="Helical" evidence="7">
    <location>
        <begin position="159"/>
        <end position="180"/>
    </location>
</feature>
<keyword evidence="3 7" id="KW-0812">Transmembrane</keyword>
<reference evidence="8 9" key="1">
    <citation type="submission" date="2020-08" db="EMBL/GenBank/DDBJ databases">
        <title>Emergence and comparative genomics analysis of Citrobacter in Fennec fox imported from North Africa to China.</title>
        <authorList>
            <person name="Zheng B."/>
        </authorList>
    </citation>
    <scope>NUCLEOTIDE SEQUENCE [LARGE SCALE GENOMIC DNA]</scope>
    <source>
        <strain evidence="8 9">FF141</strain>
    </source>
</reference>
<evidence type="ECO:0000256" key="1">
    <source>
        <dbReference type="ARBA" id="ARBA00004651"/>
    </source>
</evidence>
<evidence type="ECO:0000313" key="8">
    <source>
        <dbReference type="EMBL" id="MBC2622654.1"/>
    </source>
</evidence>
<evidence type="ECO:0000313" key="9">
    <source>
        <dbReference type="Proteomes" id="UP000548504"/>
    </source>
</evidence>
<feature type="transmembrane region" description="Helical" evidence="7">
    <location>
        <begin position="76"/>
        <end position="94"/>
    </location>
</feature>
<keyword evidence="4" id="KW-0029">Amino-acid transport</keyword>
<dbReference type="GO" id="GO:0005886">
    <property type="term" value="C:plasma membrane"/>
    <property type="evidence" value="ECO:0007669"/>
    <property type="project" value="UniProtKB-SubCell"/>
</dbReference>
<dbReference type="PANTHER" id="PTHR30086">
    <property type="entry name" value="ARGININE EXPORTER PROTEIN ARGO"/>
    <property type="match status" value="1"/>
</dbReference>
<organism evidence="8 9">
    <name type="scientific">Citrobacter cronae</name>
    <dbReference type="NCBI Taxonomy" id="1748967"/>
    <lineage>
        <taxon>Bacteria</taxon>
        <taxon>Pseudomonadati</taxon>
        <taxon>Pseudomonadota</taxon>
        <taxon>Gammaproteobacteria</taxon>
        <taxon>Enterobacterales</taxon>
        <taxon>Enterobacteriaceae</taxon>
        <taxon>Citrobacter</taxon>
        <taxon>Citrobacter freundii complex</taxon>
    </lineage>
</organism>
<comment type="subcellular location">
    <subcellularLocation>
        <location evidence="1">Cell membrane</location>
        <topology evidence="1">Multi-pass membrane protein</topology>
    </subcellularLocation>
</comment>